<sequence>MSFIPTISIAHQLTLTKNENNTNESAFSIGEDYTLVFRPRRSPDPWASAEFFPKIDEDCIEISFFVGVFQSTLTRRSGTLECPGGIALHIRMDPAPAGVIGLDITKSYSYGNANPGPAWPQVAFFPKPVEGAGEGGRGYMTVEQVEQGLLTPFMTEVRVRLVNGAPITIINHREKGEIPGAVWDGAKVRMRWVWHPHSEDFGIALKDIKLIKVTAM</sequence>
<name>A0A8H6YZF8_9AGAR</name>
<evidence type="ECO:0000313" key="1">
    <source>
        <dbReference type="EMBL" id="KAF7367807.1"/>
    </source>
</evidence>
<reference evidence="1" key="1">
    <citation type="submission" date="2020-05" db="EMBL/GenBank/DDBJ databases">
        <title>Mycena genomes resolve the evolution of fungal bioluminescence.</title>
        <authorList>
            <person name="Tsai I.J."/>
        </authorList>
    </citation>
    <scope>NUCLEOTIDE SEQUENCE</scope>
    <source>
        <strain evidence="1">160909Yilan</strain>
    </source>
</reference>
<proteinExistence type="predicted"/>
<protein>
    <submittedName>
        <fullName evidence="1">Uncharacterized protein</fullName>
    </submittedName>
</protein>
<dbReference type="EMBL" id="JACAZH010000005">
    <property type="protein sequence ID" value="KAF7367807.1"/>
    <property type="molecule type" value="Genomic_DNA"/>
</dbReference>
<accession>A0A8H6YZF8</accession>
<gene>
    <name evidence="1" type="ORF">MSAN_00844900</name>
</gene>
<dbReference type="AlphaFoldDB" id="A0A8H6YZF8"/>
<dbReference type="Proteomes" id="UP000623467">
    <property type="component" value="Unassembled WGS sequence"/>
</dbReference>
<keyword evidence="2" id="KW-1185">Reference proteome</keyword>
<comment type="caution">
    <text evidence="1">The sequence shown here is derived from an EMBL/GenBank/DDBJ whole genome shotgun (WGS) entry which is preliminary data.</text>
</comment>
<organism evidence="1 2">
    <name type="scientific">Mycena sanguinolenta</name>
    <dbReference type="NCBI Taxonomy" id="230812"/>
    <lineage>
        <taxon>Eukaryota</taxon>
        <taxon>Fungi</taxon>
        <taxon>Dikarya</taxon>
        <taxon>Basidiomycota</taxon>
        <taxon>Agaricomycotina</taxon>
        <taxon>Agaricomycetes</taxon>
        <taxon>Agaricomycetidae</taxon>
        <taxon>Agaricales</taxon>
        <taxon>Marasmiineae</taxon>
        <taxon>Mycenaceae</taxon>
        <taxon>Mycena</taxon>
    </lineage>
</organism>
<evidence type="ECO:0000313" key="2">
    <source>
        <dbReference type="Proteomes" id="UP000623467"/>
    </source>
</evidence>